<feature type="region of interest" description="Disordered" evidence="7">
    <location>
        <begin position="259"/>
        <end position="280"/>
    </location>
</feature>
<feature type="domain" description="OmpR/PhoB-type" evidence="9">
    <location>
        <begin position="132"/>
        <end position="236"/>
    </location>
</feature>
<feature type="DNA-binding region" description="OmpR/PhoB-type" evidence="5">
    <location>
        <begin position="132"/>
        <end position="236"/>
    </location>
</feature>
<comment type="caution">
    <text evidence="4">Lacks conserved residue(s) required for the propagation of feature annotation.</text>
</comment>
<name>A0A4R8L489_9BURK</name>
<sequence>MGAEAKVLIVEADTSEAEILWRELRQAGHEPLVAFSVERATLLIAQECPRVILMRPKLPDGSGMSLINGIRAQAATSRLPIIVLGDEAAGEDECIRALEKGADAYVKKPYGIRELLARIQVVLRPVEYRQMRRRVSFETLSMDLDARRVWGRTGPGSVDEVELKLVPTCYRLLRFFVENPYTVLSRKDIVNNVWFGKALSGGIIDIYINQLRDALKPLQASITIRTVRGVGFCLSKPTGAAAEDAGAEIADVADDAVRGARTDPEPPVQTLHGARAGKQPDPPVLISNLDAAIEKIHQLQSLLRRKSRENELLRNAIEAEQLASQGSATVRPKNRKLPGH</sequence>
<dbReference type="Gene3D" id="6.10.250.690">
    <property type="match status" value="1"/>
</dbReference>
<gene>
    <name evidence="10" type="ORF">BX592_13850</name>
</gene>
<dbReference type="GO" id="GO:0000156">
    <property type="term" value="F:phosphorelay response regulator activity"/>
    <property type="evidence" value="ECO:0007669"/>
    <property type="project" value="TreeGrafter"/>
</dbReference>
<dbReference type="SUPFAM" id="SSF52172">
    <property type="entry name" value="CheY-like"/>
    <property type="match status" value="1"/>
</dbReference>
<reference evidence="10 11" key="1">
    <citation type="submission" date="2019-03" db="EMBL/GenBank/DDBJ databases">
        <title>Genomic Encyclopedia of Type Strains, Phase III (KMG-III): the genomes of soil and plant-associated and newly described type strains.</title>
        <authorList>
            <person name="Whitman W."/>
        </authorList>
    </citation>
    <scope>NUCLEOTIDE SEQUENCE [LARGE SCALE GENOMIC DNA]</scope>
    <source>
        <strain evidence="10 11">LMG 29544</strain>
    </source>
</reference>
<dbReference type="OrthoDB" id="9802426at2"/>
<dbReference type="PANTHER" id="PTHR48111">
    <property type="entry name" value="REGULATOR OF RPOS"/>
    <property type="match status" value="1"/>
</dbReference>
<dbReference type="SMART" id="SM00448">
    <property type="entry name" value="REC"/>
    <property type="match status" value="1"/>
</dbReference>
<dbReference type="InterPro" id="IPR011006">
    <property type="entry name" value="CheY-like_superfamily"/>
</dbReference>
<dbReference type="GO" id="GO:0005829">
    <property type="term" value="C:cytosol"/>
    <property type="evidence" value="ECO:0007669"/>
    <property type="project" value="TreeGrafter"/>
</dbReference>
<dbReference type="InterPro" id="IPR001867">
    <property type="entry name" value="OmpR/PhoB-type_DNA-bd"/>
</dbReference>
<dbReference type="RefSeq" id="WP_134197147.1">
    <property type="nucleotide sequence ID" value="NZ_JBHLUW010000020.1"/>
</dbReference>
<evidence type="ECO:0000256" key="4">
    <source>
        <dbReference type="PROSITE-ProRule" id="PRU00169"/>
    </source>
</evidence>
<evidence type="ECO:0000313" key="10">
    <source>
        <dbReference type="EMBL" id="TDY37407.1"/>
    </source>
</evidence>
<dbReference type="CDD" id="cd00383">
    <property type="entry name" value="trans_reg_C"/>
    <property type="match status" value="1"/>
</dbReference>
<dbReference type="GO" id="GO:0032993">
    <property type="term" value="C:protein-DNA complex"/>
    <property type="evidence" value="ECO:0007669"/>
    <property type="project" value="TreeGrafter"/>
</dbReference>
<dbReference type="InterPro" id="IPR039420">
    <property type="entry name" value="WalR-like"/>
</dbReference>
<feature type="domain" description="Response regulatory" evidence="8">
    <location>
        <begin position="6"/>
        <end position="123"/>
    </location>
</feature>
<evidence type="ECO:0000256" key="7">
    <source>
        <dbReference type="SAM" id="MobiDB-lite"/>
    </source>
</evidence>
<dbReference type="EMBL" id="SORE01000038">
    <property type="protein sequence ID" value="TDY37407.1"/>
    <property type="molecule type" value="Genomic_DNA"/>
</dbReference>
<organism evidence="10 11">
    <name type="scientific">Paraburkholderia rhizosphaerae</name>
    <dbReference type="NCBI Taxonomy" id="480658"/>
    <lineage>
        <taxon>Bacteria</taxon>
        <taxon>Pseudomonadati</taxon>
        <taxon>Pseudomonadota</taxon>
        <taxon>Betaproteobacteria</taxon>
        <taxon>Burkholderiales</taxon>
        <taxon>Burkholderiaceae</taxon>
        <taxon>Paraburkholderia</taxon>
    </lineage>
</organism>
<comment type="caution">
    <text evidence="10">The sequence shown here is derived from an EMBL/GenBank/DDBJ whole genome shotgun (WGS) entry which is preliminary data.</text>
</comment>
<evidence type="ECO:0000256" key="5">
    <source>
        <dbReference type="PROSITE-ProRule" id="PRU01091"/>
    </source>
</evidence>
<keyword evidence="11" id="KW-1185">Reference proteome</keyword>
<dbReference type="Proteomes" id="UP000295509">
    <property type="component" value="Unassembled WGS sequence"/>
</dbReference>
<dbReference type="PROSITE" id="PS50110">
    <property type="entry name" value="RESPONSE_REGULATORY"/>
    <property type="match status" value="1"/>
</dbReference>
<keyword evidence="3 5" id="KW-0238">DNA-binding</keyword>
<dbReference type="AlphaFoldDB" id="A0A4R8L489"/>
<dbReference type="PROSITE" id="PS51755">
    <property type="entry name" value="OMPR_PHOB"/>
    <property type="match status" value="1"/>
</dbReference>
<feature type="coiled-coil region" evidence="6">
    <location>
        <begin position="289"/>
        <end position="323"/>
    </location>
</feature>
<proteinExistence type="predicted"/>
<dbReference type="InterPro" id="IPR036388">
    <property type="entry name" value="WH-like_DNA-bd_sf"/>
</dbReference>
<dbReference type="InterPro" id="IPR001789">
    <property type="entry name" value="Sig_transdc_resp-reg_receiver"/>
</dbReference>
<dbReference type="PANTHER" id="PTHR48111:SF40">
    <property type="entry name" value="PHOSPHATE REGULON TRANSCRIPTIONAL REGULATORY PROTEIN PHOB"/>
    <property type="match status" value="1"/>
</dbReference>
<protein>
    <submittedName>
        <fullName evidence="10">DNA-binding response OmpR family regulator</fullName>
    </submittedName>
</protein>
<keyword evidence="1" id="KW-0597">Phosphoprotein</keyword>
<dbReference type="Gene3D" id="1.10.10.10">
    <property type="entry name" value="Winged helix-like DNA-binding domain superfamily/Winged helix DNA-binding domain"/>
    <property type="match status" value="1"/>
</dbReference>
<dbReference type="GO" id="GO:0006355">
    <property type="term" value="P:regulation of DNA-templated transcription"/>
    <property type="evidence" value="ECO:0007669"/>
    <property type="project" value="InterPro"/>
</dbReference>
<dbReference type="Pfam" id="PF00486">
    <property type="entry name" value="Trans_reg_C"/>
    <property type="match status" value="1"/>
</dbReference>
<evidence type="ECO:0000256" key="2">
    <source>
        <dbReference type="ARBA" id="ARBA00023012"/>
    </source>
</evidence>
<evidence type="ECO:0000256" key="6">
    <source>
        <dbReference type="SAM" id="Coils"/>
    </source>
</evidence>
<dbReference type="InterPro" id="IPR016032">
    <property type="entry name" value="Sig_transdc_resp-reg_C-effctor"/>
</dbReference>
<evidence type="ECO:0000256" key="1">
    <source>
        <dbReference type="ARBA" id="ARBA00022553"/>
    </source>
</evidence>
<evidence type="ECO:0000256" key="3">
    <source>
        <dbReference type="ARBA" id="ARBA00023125"/>
    </source>
</evidence>
<dbReference type="SMART" id="SM00862">
    <property type="entry name" value="Trans_reg_C"/>
    <property type="match status" value="1"/>
</dbReference>
<dbReference type="Pfam" id="PF00072">
    <property type="entry name" value="Response_reg"/>
    <property type="match status" value="1"/>
</dbReference>
<accession>A0A4R8L489</accession>
<dbReference type="GO" id="GO:0000976">
    <property type="term" value="F:transcription cis-regulatory region binding"/>
    <property type="evidence" value="ECO:0007669"/>
    <property type="project" value="TreeGrafter"/>
</dbReference>
<evidence type="ECO:0000259" key="8">
    <source>
        <dbReference type="PROSITE" id="PS50110"/>
    </source>
</evidence>
<dbReference type="Gene3D" id="3.40.50.2300">
    <property type="match status" value="1"/>
</dbReference>
<dbReference type="SUPFAM" id="SSF46894">
    <property type="entry name" value="C-terminal effector domain of the bipartite response regulators"/>
    <property type="match status" value="1"/>
</dbReference>
<evidence type="ECO:0000313" key="11">
    <source>
        <dbReference type="Proteomes" id="UP000295509"/>
    </source>
</evidence>
<evidence type="ECO:0000259" key="9">
    <source>
        <dbReference type="PROSITE" id="PS51755"/>
    </source>
</evidence>
<keyword evidence="2" id="KW-0902">Two-component regulatory system</keyword>
<keyword evidence="6" id="KW-0175">Coiled coil</keyword>